<gene>
    <name evidence="6" type="ORF">EDC38_2019</name>
</gene>
<evidence type="ECO:0000259" key="5">
    <source>
        <dbReference type="PROSITE" id="PS50977"/>
    </source>
</evidence>
<feature type="DNA-binding region" description="H-T-H motif" evidence="4">
    <location>
        <begin position="29"/>
        <end position="48"/>
    </location>
</feature>
<keyword evidence="3" id="KW-0804">Transcription</keyword>
<dbReference type="PROSITE" id="PS50977">
    <property type="entry name" value="HTH_TETR_2"/>
    <property type="match status" value="1"/>
</dbReference>
<dbReference type="Proteomes" id="UP000273643">
    <property type="component" value="Unassembled WGS sequence"/>
</dbReference>
<evidence type="ECO:0000256" key="4">
    <source>
        <dbReference type="PROSITE-ProRule" id="PRU00335"/>
    </source>
</evidence>
<dbReference type="InterPro" id="IPR036271">
    <property type="entry name" value="Tet_transcr_reg_TetR-rel_C_sf"/>
</dbReference>
<evidence type="ECO:0000256" key="1">
    <source>
        <dbReference type="ARBA" id="ARBA00023015"/>
    </source>
</evidence>
<keyword evidence="7" id="KW-1185">Reference proteome</keyword>
<dbReference type="EMBL" id="RJUK01000001">
    <property type="protein sequence ID" value="ROQ21395.1"/>
    <property type="molecule type" value="Genomic_DNA"/>
</dbReference>
<keyword evidence="2 4" id="KW-0238">DNA-binding</keyword>
<dbReference type="Gene3D" id="1.10.357.10">
    <property type="entry name" value="Tetracycline Repressor, domain 2"/>
    <property type="match status" value="1"/>
</dbReference>
<dbReference type="PANTHER" id="PTHR47506:SF1">
    <property type="entry name" value="HTH-TYPE TRANSCRIPTIONAL REGULATOR YJDC"/>
    <property type="match status" value="1"/>
</dbReference>
<evidence type="ECO:0000313" key="7">
    <source>
        <dbReference type="Proteomes" id="UP000273643"/>
    </source>
</evidence>
<evidence type="ECO:0000256" key="3">
    <source>
        <dbReference type="ARBA" id="ARBA00023163"/>
    </source>
</evidence>
<dbReference type="AlphaFoldDB" id="A0A3N1NYY7"/>
<dbReference type="SUPFAM" id="SSF48498">
    <property type="entry name" value="Tetracyclin repressor-like, C-terminal domain"/>
    <property type="match status" value="1"/>
</dbReference>
<dbReference type="InterPro" id="IPR011075">
    <property type="entry name" value="TetR_C"/>
</dbReference>
<organism evidence="6 7">
    <name type="scientific">Marinimicrobium koreense</name>
    <dbReference type="NCBI Taxonomy" id="306545"/>
    <lineage>
        <taxon>Bacteria</taxon>
        <taxon>Pseudomonadati</taxon>
        <taxon>Pseudomonadota</taxon>
        <taxon>Gammaproteobacteria</taxon>
        <taxon>Cellvibrionales</taxon>
        <taxon>Cellvibrionaceae</taxon>
        <taxon>Marinimicrobium</taxon>
    </lineage>
</organism>
<comment type="caution">
    <text evidence="6">The sequence shown here is derived from an EMBL/GenBank/DDBJ whole genome shotgun (WGS) entry which is preliminary data.</text>
</comment>
<reference evidence="6 7" key="1">
    <citation type="submission" date="2018-11" db="EMBL/GenBank/DDBJ databases">
        <title>Genomic Encyclopedia of Type Strains, Phase IV (KMG-IV): sequencing the most valuable type-strain genomes for metagenomic binning, comparative biology and taxonomic classification.</title>
        <authorList>
            <person name="Goeker M."/>
        </authorList>
    </citation>
    <scope>NUCLEOTIDE SEQUENCE [LARGE SCALE GENOMIC DNA]</scope>
    <source>
        <strain evidence="6 7">DSM 16974</strain>
    </source>
</reference>
<dbReference type="PANTHER" id="PTHR47506">
    <property type="entry name" value="TRANSCRIPTIONAL REGULATORY PROTEIN"/>
    <property type="match status" value="1"/>
</dbReference>
<dbReference type="Gene3D" id="1.10.10.60">
    <property type="entry name" value="Homeodomain-like"/>
    <property type="match status" value="1"/>
</dbReference>
<dbReference type="Pfam" id="PF16925">
    <property type="entry name" value="TetR_C_13"/>
    <property type="match status" value="1"/>
</dbReference>
<evidence type="ECO:0000313" key="6">
    <source>
        <dbReference type="EMBL" id="ROQ21395.1"/>
    </source>
</evidence>
<proteinExistence type="predicted"/>
<dbReference type="InterPro" id="IPR009057">
    <property type="entry name" value="Homeodomain-like_sf"/>
</dbReference>
<dbReference type="SUPFAM" id="SSF46689">
    <property type="entry name" value="Homeodomain-like"/>
    <property type="match status" value="1"/>
</dbReference>
<feature type="domain" description="HTH tetR-type" evidence="5">
    <location>
        <begin position="6"/>
        <end position="66"/>
    </location>
</feature>
<protein>
    <submittedName>
        <fullName evidence="6">TetR family transcriptional regulator</fullName>
    </submittedName>
</protein>
<dbReference type="Pfam" id="PF00440">
    <property type="entry name" value="TetR_N"/>
    <property type="match status" value="1"/>
</dbReference>
<name>A0A3N1NYY7_9GAMM</name>
<evidence type="ECO:0000256" key="2">
    <source>
        <dbReference type="ARBA" id="ARBA00023125"/>
    </source>
</evidence>
<sequence length="201" mass="22739">MPRAAKYDRKTALDKAVSLFWARGYHGTSLKQLELALDMRPGSLYAAFGSKQSLFLEALDVYASDLLKQLDEQLKAAQSPMNALQAFLRHMVIGDSPASEPPARACMIVKTLLEVTEEDEPLGTRVNELLTDIEEIFEDLLKRAQREGELRGDVDCERLARLLQVQIMGLRTFAQRHVDDQTLEPLLEDVNTLLDGYRVRH</sequence>
<dbReference type="RefSeq" id="WP_123638402.1">
    <property type="nucleotide sequence ID" value="NZ_JBHYFO010000010.1"/>
</dbReference>
<keyword evidence="1" id="KW-0805">Transcription regulation</keyword>
<accession>A0A3N1NYY7</accession>
<dbReference type="OrthoDB" id="270177at2"/>
<dbReference type="GO" id="GO:0003677">
    <property type="term" value="F:DNA binding"/>
    <property type="evidence" value="ECO:0007669"/>
    <property type="project" value="UniProtKB-UniRule"/>
</dbReference>
<dbReference type="InterPro" id="IPR001647">
    <property type="entry name" value="HTH_TetR"/>
</dbReference>